<accession>A0ABQ3A0B4</accession>
<protein>
    <submittedName>
        <fullName evidence="2">Uncharacterized protein</fullName>
    </submittedName>
</protein>
<keyword evidence="3" id="KW-1185">Reference proteome</keyword>
<feature type="region of interest" description="Disordered" evidence="1">
    <location>
        <begin position="1"/>
        <end position="46"/>
    </location>
</feature>
<name>A0ABQ3A0B4_9ACTN</name>
<evidence type="ECO:0000256" key="1">
    <source>
        <dbReference type="SAM" id="MobiDB-lite"/>
    </source>
</evidence>
<evidence type="ECO:0000313" key="3">
    <source>
        <dbReference type="Proteomes" id="UP000600946"/>
    </source>
</evidence>
<feature type="compositionally biased region" description="Basic and acidic residues" evidence="1">
    <location>
        <begin position="35"/>
        <end position="45"/>
    </location>
</feature>
<dbReference type="EMBL" id="BMUU01000003">
    <property type="protein sequence ID" value="GGY28264.1"/>
    <property type="molecule type" value="Genomic_DNA"/>
</dbReference>
<gene>
    <name evidence="2" type="ORF">GCM10010326_22370</name>
</gene>
<proteinExistence type="predicted"/>
<dbReference type="Proteomes" id="UP000600946">
    <property type="component" value="Unassembled WGS sequence"/>
</dbReference>
<organism evidence="2 3">
    <name type="scientific">Streptomyces xanthochromogenes</name>
    <dbReference type="NCBI Taxonomy" id="67384"/>
    <lineage>
        <taxon>Bacteria</taxon>
        <taxon>Bacillati</taxon>
        <taxon>Actinomycetota</taxon>
        <taxon>Actinomycetes</taxon>
        <taxon>Kitasatosporales</taxon>
        <taxon>Streptomycetaceae</taxon>
        <taxon>Streptomyces</taxon>
    </lineage>
</organism>
<comment type="caution">
    <text evidence="2">The sequence shown here is derived from an EMBL/GenBank/DDBJ whole genome shotgun (WGS) entry which is preliminary data.</text>
</comment>
<evidence type="ECO:0000313" key="2">
    <source>
        <dbReference type="EMBL" id="GGY28264.1"/>
    </source>
</evidence>
<reference evidence="3" key="1">
    <citation type="journal article" date="2019" name="Int. J. Syst. Evol. Microbiol.">
        <title>The Global Catalogue of Microorganisms (GCM) 10K type strain sequencing project: providing services to taxonomists for standard genome sequencing and annotation.</title>
        <authorList>
            <consortium name="The Broad Institute Genomics Platform"/>
            <consortium name="The Broad Institute Genome Sequencing Center for Infectious Disease"/>
            <person name="Wu L."/>
            <person name="Ma J."/>
        </authorList>
    </citation>
    <scope>NUCLEOTIDE SEQUENCE [LARGE SCALE GENOMIC DNA]</scope>
    <source>
        <strain evidence="3">JCM 4594</strain>
    </source>
</reference>
<feature type="compositionally biased region" description="Pro residues" evidence="1">
    <location>
        <begin position="20"/>
        <end position="32"/>
    </location>
</feature>
<feature type="compositionally biased region" description="Basic residues" evidence="1">
    <location>
        <begin position="103"/>
        <end position="116"/>
    </location>
</feature>
<feature type="compositionally biased region" description="Low complexity" evidence="1">
    <location>
        <begin position="127"/>
        <end position="137"/>
    </location>
</feature>
<sequence length="165" mass="17336">MPRGPGTYGCVPARSATSPRPRPANPLDPAAPDPGRIEPTEDKEPQMYASCADCAGRPGYPGCAGHVAYASSGEPPPAAGPPGNTSGDHPFPGVPPAVPEPRKARHHRSYRRHRHHDHDTTAPPAPTRAAAQFPARFGSPSAHAGPGRTTGHRRRLVATLGRPDR</sequence>
<feature type="region of interest" description="Disordered" evidence="1">
    <location>
        <begin position="62"/>
        <end position="165"/>
    </location>
</feature>